<evidence type="ECO:0000256" key="6">
    <source>
        <dbReference type="ARBA" id="ARBA00024615"/>
    </source>
</evidence>
<evidence type="ECO:0000256" key="8">
    <source>
        <dbReference type="ARBA" id="ARBA00035895"/>
    </source>
</evidence>
<dbReference type="InterPro" id="IPR008429">
    <property type="entry name" value="CLPTM1"/>
</dbReference>
<proteinExistence type="inferred from homology"/>
<organism evidence="16 17">
    <name type="scientific">Tegillarca granosa</name>
    <name type="common">Malaysian cockle</name>
    <name type="synonym">Anadara granosa</name>
    <dbReference type="NCBI Taxonomy" id="220873"/>
    <lineage>
        <taxon>Eukaryota</taxon>
        <taxon>Metazoa</taxon>
        <taxon>Spiralia</taxon>
        <taxon>Lophotrochozoa</taxon>
        <taxon>Mollusca</taxon>
        <taxon>Bivalvia</taxon>
        <taxon>Autobranchia</taxon>
        <taxon>Pteriomorphia</taxon>
        <taxon>Arcoida</taxon>
        <taxon>Arcoidea</taxon>
        <taxon>Arcidae</taxon>
        <taxon>Tegillarca</taxon>
    </lineage>
</organism>
<evidence type="ECO:0000256" key="9">
    <source>
        <dbReference type="ARBA" id="ARBA00036810"/>
    </source>
</evidence>
<evidence type="ECO:0000256" key="10">
    <source>
        <dbReference type="ARBA" id="ARBA00040905"/>
    </source>
</evidence>
<evidence type="ECO:0000256" key="5">
    <source>
        <dbReference type="ARBA" id="ARBA00023136"/>
    </source>
</evidence>
<comment type="catalytic activity">
    <reaction evidence="14">
        <text>a 6-(alpha-D-glucosaminyl)-1-(1,2-diacyl-sn-glycero-3-phospho)-1D-myo-inositol(in) = a 6-(alpha-D-glucosaminyl)-1-(1,2-diacyl-sn-glycero-3-phospho)-1D-myo-inositol(out)</text>
        <dbReference type="Rhea" id="RHEA:71491"/>
        <dbReference type="ChEBI" id="CHEBI:57997"/>
    </reaction>
</comment>
<keyword evidence="17" id="KW-1185">Reference proteome</keyword>
<feature type="transmembrane region" description="Helical" evidence="15">
    <location>
        <begin position="305"/>
        <end position="327"/>
    </location>
</feature>
<evidence type="ECO:0000256" key="2">
    <source>
        <dbReference type="ARBA" id="ARBA00009310"/>
    </source>
</evidence>
<comment type="catalytic activity">
    <reaction evidence="9">
        <text>6-(alpha-D-glucosaminyl)-(1-octadecanoyl,2-(9Z)-octadecenoyl-sn-glycero-3-phospho)-1D-myo-inositol(in) = 6-(alpha-D-glucosaminyl)-(1-octadecanoyl,2-(9Z)-octadecenoyl-sn-glycero-3-phospho)-1D-myo-inositol(out)</text>
        <dbReference type="Rhea" id="RHEA:71495"/>
        <dbReference type="ChEBI" id="CHEBI:190691"/>
    </reaction>
</comment>
<feature type="transmembrane region" description="Helical" evidence="15">
    <location>
        <begin position="274"/>
        <end position="293"/>
    </location>
</feature>
<evidence type="ECO:0000256" key="3">
    <source>
        <dbReference type="ARBA" id="ARBA00022692"/>
    </source>
</evidence>
<dbReference type="PANTHER" id="PTHR21347:SF0">
    <property type="entry name" value="LIPID SCRAMBLASE CLPTM1L"/>
    <property type="match status" value="1"/>
</dbReference>
<feature type="transmembrane region" description="Helical" evidence="15">
    <location>
        <begin position="214"/>
        <end position="229"/>
    </location>
</feature>
<comment type="catalytic activity">
    <reaction evidence="6">
        <text>a 1,2-diacyl-sn-glycero-3-phosphoethanolamine(in) = a 1,2-diacyl-sn-glycero-3-phosphoethanolamine(out)</text>
        <dbReference type="Rhea" id="RHEA:38895"/>
        <dbReference type="ChEBI" id="CHEBI:64612"/>
    </reaction>
</comment>
<comment type="caution">
    <text evidence="16">The sequence shown here is derived from an EMBL/GenBank/DDBJ whole genome shotgun (WGS) entry which is preliminary data.</text>
</comment>
<feature type="transmembrane region" description="Helical" evidence="15">
    <location>
        <begin position="172"/>
        <end position="193"/>
    </location>
</feature>
<evidence type="ECO:0000256" key="1">
    <source>
        <dbReference type="ARBA" id="ARBA00004141"/>
    </source>
</evidence>
<comment type="subcellular location">
    <subcellularLocation>
        <location evidence="1">Membrane</location>
        <topology evidence="1">Multi-pass membrane protein</topology>
    </subcellularLocation>
</comment>
<accession>A0ABQ9EDJ2</accession>
<evidence type="ECO:0000313" key="17">
    <source>
        <dbReference type="Proteomes" id="UP001217089"/>
    </source>
</evidence>
<dbReference type="PANTHER" id="PTHR21347">
    <property type="entry name" value="CLEFT LIP AND PALATE ASSOCIATED TRANSMEMBRANE PROTEIN-RELATED"/>
    <property type="match status" value="1"/>
</dbReference>
<evidence type="ECO:0000256" key="15">
    <source>
        <dbReference type="SAM" id="Phobius"/>
    </source>
</evidence>
<comment type="function">
    <text evidence="13">Scramblase that mediates the translocation of glucosaminylphosphatidylinositol (alpha-D-GlcN-(1-6)-(1,2-diacyl-sn-glycero-3-phospho)-1D-myo-inositol, GlcN-PI) across the endoplasmic reticulum (ER) membrane, from the cytosolic leaflet to the luminal leaflet of the ER membrane, where it participates in the biosynthesis of glycosylphosphatidylinositol (GPI). GPI is a lipid glycoconjugate involved in post-translational modification of proteins. Can also translocate 1,2-diacyl-sn-glycero-3-phospho-(1D-myo-inositol) (phosphatidylinositol or PI), as well as several other phospholipids (1,2-diacyl-sn-glycero-3-phosphocholine, 1,2-diacyl-sn-glycero-3-phosphoethanolamine), and N-acetylglucosaminylphosphatidylinositol (GlcNAc-PI) in vitro.</text>
</comment>
<comment type="catalytic activity">
    <reaction evidence="7">
        <text>a 1,2-diacyl-sn-glycero-3-phosphocholine(in) = a 1,2-diacyl-sn-glycero-3-phosphocholine(out)</text>
        <dbReference type="Rhea" id="RHEA:38571"/>
        <dbReference type="ChEBI" id="CHEBI:57643"/>
    </reaction>
</comment>
<gene>
    <name evidence="16" type="ORF">KUTeg_019774</name>
</gene>
<comment type="catalytic activity">
    <reaction evidence="8">
        <text>a 1,2-diacyl-sn-glycero-3-phospho-(1D-myo-inositol)(in) = a 1,2-diacyl-sn-glycero-3-phospho-(1D-myo-inositol)(out)</text>
        <dbReference type="Rhea" id="RHEA:38691"/>
        <dbReference type="ChEBI" id="CHEBI:57880"/>
    </reaction>
</comment>
<evidence type="ECO:0000256" key="14">
    <source>
        <dbReference type="ARBA" id="ARBA00093208"/>
    </source>
</evidence>
<keyword evidence="5 15" id="KW-0472">Membrane</keyword>
<evidence type="ECO:0000313" key="16">
    <source>
        <dbReference type="EMBL" id="KAJ8303378.1"/>
    </source>
</evidence>
<reference evidence="16 17" key="1">
    <citation type="submission" date="2022-12" db="EMBL/GenBank/DDBJ databases">
        <title>Chromosome-level genome of Tegillarca granosa.</title>
        <authorList>
            <person name="Kim J."/>
        </authorList>
    </citation>
    <scope>NUCLEOTIDE SEQUENCE [LARGE SCALE GENOMIC DNA]</scope>
    <source>
        <strain evidence="16">Teg-2019</strain>
        <tissue evidence="16">Adductor muscle</tissue>
    </source>
</reference>
<evidence type="ECO:0000256" key="11">
    <source>
        <dbReference type="ARBA" id="ARBA00042320"/>
    </source>
</evidence>
<protein>
    <recommendedName>
        <fullName evidence="10">Lipid scramblase CLPTM1L</fullName>
    </recommendedName>
    <alternativeName>
        <fullName evidence="12">Cisplatin resistance-related protein 9</fullName>
    </alternativeName>
    <alternativeName>
        <fullName evidence="11">Cleft lip and palate transmembrane protein 1-like protein</fullName>
    </alternativeName>
</protein>
<keyword evidence="3 15" id="KW-0812">Transmembrane</keyword>
<evidence type="ECO:0000256" key="13">
    <source>
        <dbReference type="ARBA" id="ARBA00045827"/>
    </source>
</evidence>
<evidence type="ECO:0000256" key="7">
    <source>
        <dbReference type="ARBA" id="ARBA00024631"/>
    </source>
</evidence>
<evidence type="ECO:0000256" key="4">
    <source>
        <dbReference type="ARBA" id="ARBA00022989"/>
    </source>
</evidence>
<dbReference type="Pfam" id="PF05602">
    <property type="entry name" value="CLPTM1"/>
    <property type="match status" value="1"/>
</dbReference>
<sequence length="350" mass="40646">MPSFTLIITLIFLAYIGHSVWVIYGIFFPTPCQSKEKGRCIYPYIAKKPNLEIQVYTSTKATRVSESDLNYVWKNDSLNIDDLIVNVHNISIPLKTRRNGTLFLHVFVLPRGHDPFSSRYSYHMFTEITAYSLPKSEYISLIGETKKNSKRLRGFTDKDTDEVKGIFTDTNFYFLILTFAVAALHLLFDFLAFKNDISYWKKRKTMVGLSTRAVIWRCVSTIIIFFYLMDEETSLLVLIPAGIGTIIEVWKVKKAFKVNLSWTGRFPSIQAMKYLSYLLAPLCIGGALVFLVYTKSSQWCLCFWFFVYVTTAFNTFIDDIFAFIITMPTAHRLACFRDDVVFVVYLYQRW</sequence>
<keyword evidence="4 15" id="KW-1133">Transmembrane helix</keyword>
<evidence type="ECO:0000256" key="12">
    <source>
        <dbReference type="ARBA" id="ARBA00043155"/>
    </source>
</evidence>
<comment type="similarity">
    <text evidence="2">Belongs to the CLPTM1 family.</text>
</comment>
<name>A0ABQ9EDJ2_TEGGR</name>
<dbReference type="EMBL" id="JARBDR010000917">
    <property type="protein sequence ID" value="KAJ8303378.1"/>
    <property type="molecule type" value="Genomic_DNA"/>
</dbReference>
<dbReference type="Proteomes" id="UP001217089">
    <property type="component" value="Unassembled WGS sequence"/>
</dbReference>